<protein>
    <recommendedName>
        <fullName evidence="1">tRNA (guanine(9)-N(1))-methyltransferase</fullName>
        <ecNumber evidence="1">2.1.1.221</ecNumber>
    </recommendedName>
</protein>
<comment type="catalytic activity">
    <reaction evidence="5">
        <text>guanosine(9) in tRNA + S-adenosyl-L-methionine = N(1)-methylguanosine(9) in tRNA + S-adenosyl-L-homocysteine + H(+)</text>
        <dbReference type="Rhea" id="RHEA:43156"/>
        <dbReference type="Rhea" id="RHEA-COMP:10367"/>
        <dbReference type="Rhea" id="RHEA-COMP:10368"/>
        <dbReference type="ChEBI" id="CHEBI:15378"/>
        <dbReference type="ChEBI" id="CHEBI:57856"/>
        <dbReference type="ChEBI" id="CHEBI:59789"/>
        <dbReference type="ChEBI" id="CHEBI:73542"/>
        <dbReference type="ChEBI" id="CHEBI:74269"/>
        <dbReference type="EC" id="2.1.1.221"/>
    </reaction>
</comment>
<evidence type="ECO:0000256" key="2">
    <source>
        <dbReference type="ARBA" id="ARBA00022603"/>
    </source>
</evidence>
<evidence type="ECO:0000256" key="6">
    <source>
        <dbReference type="SAM" id="MobiDB-lite"/>
    </source>
</evidence>
<keyword evidence="3" id="KW-0808">Transferase</keyword>
<organism evidence="8 9">
    <name type="scientific">Chrysophaeum taylorii</name>
    <dbReference type="NCBI Taxonomy" id="2483200"/>
    <lineage>
        <taxon>Eukaryota</taxon>
        <taxon>Sar</taxon>
        <taxon>Stramenopiles</taxon>
        <taxon>Ochrophyta</taxon>
        <taxon>Pelagophyceae</taxon>
        <taxon>Pelagomonadales</taxon>
        <taxon>Pelagomonadaceae</taxon>
        <taxon>Chrysophaeum</taxon>
    </lineage>
</organism>
<dbReference type="GO" id="GO:0000049">
    <property type="term" value="F:tRNA binding"/>
    <property type="evidence" value="ECO:0007669"/>
    <property type="project" value="TreeGrafter"/>
</dbReference>
<feature type="region of interest" description="Disordered" evidence="6">
    <location>
        <begin position="1"/>
        <end position="39"/>
    </location>
</feature>
<name>A0AAD7UIH2_9STRA</name>
<dbReference type="EC" id="2.1.1.221" evidence="1"/>
<evidence type="ECO:0000256" key="3">
    <source>
        <dbReference type="ARBA" id="ARBA00022679"/>
    </source>
</evidence>
<feature type="domain" description="SAM-dependent MTase TRM10-type" evidence="7">
    <location>
        <begin position="44"/>
        <end position="247"/>
    </location>
</feature>
<gene>
    <name evidence="8" type="ORF">CTAYLR_007266</name>
</gene>
<dbReference type="PROSITE" id="PS51675">
    <property type="entry name" value="SAM_MT_TRM10"/>
    <property type="match status" value="1"/>
</dbReference>
<dbReference type="PANTHER" id="PTHR13563:SF13">
    <property type="entry name" value="TRNA METHYLTRANSFERASE 10 HOMOLOG A"/>
    <property type="match status" value="1"/>
</dbReference>
<dbReference type="Proteomes" id="UP001230188">
    <property type="component" value="Unassembled WGS sequence"/>
</dbReference>
<accession>A0AAD7UIH2</accession>
<evidence type="ECO:0000313" key="9">
    <source>
        <dbReference type="Proteomes" id="UP001230188"/>
    </source>
</evidence>
<dbReference type="PANTHER" id="PTHR13563">
    <property type="entry name" value="TRNA (GUANINE-9-) METHYLTRANSFERASE"/>
    <property type="match status" value="1"/>
</dbReference>
<keyword evidence="4" id="KW-0949">S-adenosyl-L-methionine</keyword>
<comment type="caution">
    <text evidence="8">The sequence shown here is derived from an EMBL/GenBank/DDBJ whole genome shotgun (WGS) entry which is preliminary data.</text>
</comment>
<dbReference type="GO" id="GO:0052905">
    <property type="term" value="F:tRNA (guanosine(9)-N1)-methyltransferase activity"/>
    <property type="evidence" value="ECO:0007669"/>
    <property type="project" value="UniProtKB-EC"/>
</dbReference>
<dbReference type="Gene3D" id="3.40.1280.30">
    <property type="match status" value="1"/>
</dbReference>
<proteinExistence type="predicted"/>
<feature type="compositionally biased region" description="Basic and acidic residues" evidence="6">
    <location>
        <begin position="19"/>
        <end position="39"/>
    </location>
</feature>
<dbReference type="AlphaFoldDB" id="A0AAD7UIH2"/>
<evidence type="ECO:0000256" key="1">
    <source>
        <dbReference type="ARBA" id="ARBA00012797"/>
    </source>
</evidence>
<keyword evidence="9" id="KW-1185">Reference proteome</keyword>
<dbReference type="InterPro" id="IPR007356">
    <property type="entry name" value="tRNA_m1G_MeTrfase_euk"/>
</dbReference>
<dbReference type="CDD" id="cd18089">
    <property type="entry name" value="SPOUT_Trm10-like"/>
    <property type="match status" value="1"/>
</dbReference>
<dbReference type="InterPro" id="IPR028564">
    <property type="entry name" value="MT_TRM10-typ"/>
</dbReference>
<dbReference type="InterPro" id="IPR038459">
    <property type="entry name" value="MT_TRM10-typ_sf"/>
</dbReference>
<reference evidence="8" key="1">
    <citation type="submission" date="2023-01" db="EMBL/GenBank/DDBJ databases">
        <title>Metagenome sequencing of chrysophaentin producing Chrysophaeum taylorii.</title>
        <authorList>
            <person name="Davison J."/>
            <person name="Bewley C."/>
        </authorList>
    </citation>
    <scope>NUCLEOTIDE SEQUENCE</scope>
    <source>
        <strain evidence="8">NIES-1699</strain>
    </source>
</reference>
<dbReference type="GO" id="GO:0002939">
    <property type="term" value="P:tRNA N1-guanine methylation"/>
    <property type="evidence" value="ECO:0007669"/>
    <property type="project" value="TreeGrafter"/>
</dbReference>
<sequence>MGSTWSFSDEDDDGRQKKRGAEDGDRGSPKARRLLDNVENRRDERRRQRLASQAAFVAQCAQNMTIAVDCSFESFMTERELTSLGQQLMYCYGANKRASAPATFWIVGLEEGGKLHSHLRNLAGFDRWLGADVDFRSLDAIVPALENVVYLTADADDELAEIDSDAVYVLGGIVDRNRHKGITATKAETLGIRTARLPIGPGRPLQLPGPASHVLTVNHVFDILLNVQASASWATAAGCLPQRKTKRDDEPPRR</sequence>
<keyword evidence="2" id="KW-0489">Methyltransferase</keyword>
<evidence type="ECO:0000313" key="8">
    <source>
        <dbReference type="EMBL" id="KAJ8608252.1"/>
    </source>
</evidence>
<dbReference type="GO" id="GO:0005634">
    <property type="term" value="C:nucleus"/>
    <property type="evidence" value="ECO:0007669"/>
    <property type="project" value="TreeGrafter"/>
</dbReference>
<dbReference type="EMBL" id="JAQMWT010000177">
    <property type="protein sequence ID" value="KAJ8608252.1"/>
    <property type="molecule type" value="Genomic_DNA"/>
</dbReference>
<evidence type="ECO:0000259" key="7">
    <source>
        <dbReference type="PROSITE" id="PS51675"/>
    </source>
</evidence>
<evidence type="ECO:0000256" key="5">
    <source>
        <dbReference type="ARBA" id="ARBA00048434"/>
    </source>
</evidence>
<evidence type="ECO:0000256" key="4">
    <source>
        <dbReference type="ARBA" id="ARBA00022691"/>
    </source>
</evidence>